<dbReference type="Proteomes" id="UP001374893">
    <property type="component" value="Chromosome"/>
</dbReference>
<dbReference type="Gene3D" id="2.60.40.10">
    <property type="entry name" value="Immunoglobulins"/>
    <property type="match status" value="2"/>
</dbReference>
<feature type="signal peptide" evidence="1">
    <location>
        <begin position="1"/>
        <end position="23"/>
    </location>
</feature>
<dbReference type="NCBIfam" id="NF012200">
    <property type="entry name" value="choice_anch_D"/>
    <property type="match status" value="1"/>
</dbReference>
<evidence type="ECO:0000256" key="1">
    <source>
        <dbReference type="SAM" id="SignalP"/>
    </source>
</evidence>
<dbReference type="RefSeq" id="WP_338687764.1">
    <property type="nucleotide sequence ID" value="NZ_AP024702.1"/>
</dbReference>
<reference evidence="2 3" key="1">
    <citation type="submission" date="2021-06" db="EMBL/GenBank/DDBJ databases">
        <title>Complete genome of Haloferula helveola possessing various polysaccharide degrading enzymes.</title>
        <authorList>
            <person name="Takami H."/>
            <person name="Huang C."/>
            <person name="Hamasaki K."/>
        </authorList>
    </citation>
    <scope>NUCLEOTIDE SEQUENCE [LARGE SCALE GENOMIC DNA]</scope>
    <source>
        <strain evidence="2 3">CN-1</strain>
    </source>
</reference>
<dbReference type="InterPro" id="IPR054720">
    <property type="entry name" value="HpiC1"/>
</dbReference>
<dbReference type="InterPro" id="IPR013783">
    <property type="entry name" value="Ig-like_fold"/>
</dbReference>
<protein>
    <submittedName>
        <fullName evidence="2">T9 SSC-terminaltarget domain-containing protein</fullName>
    </submittedName>
</protein>
<sequence length="1229" mass="124813">MKTNPTYPLVAFAALGLSAPVWSQTSVPITNAGFEDPVLADSNSASPVPGWTDIANGATVFNPSATQFSSGAAEGDNVASVFEGSAGDGLSQVLAGATGLFQADASYTLTVEVGDPADADFDGYTVQLLANGTLLAEDDNTQAPVDDGFVTSTVNYVYNAGLHSGLVGEALEIRLLSKALGAGTSDVNFDDVQLSVTLAEPIADTGGPYAVEIPGGSLSLDGSNSLPSDGQTITTYDWDVDNDTVFDITGVTPASIDYATLTGVYGMVEGENTIQLRVTDSLGKTSTTAGSVTLFEPVLTYTGPNSTGGQNTWNTAGNWDGTQVPNGSFNVLIPSGAYVVAWDDATPAYTGDLTMESNSTLQIGWTTNRPNSYNALGTPGQTTITMGDGALVKGRTQTNVTVPEVELLGDATFSAGESTQTPANFTFANPITGAHQFTLQSNTSTGNHSFGAANTFDGLVVSTIAGRGGNAGTVTGSVAGAFGVGDVTLSPVNSTDRRMHKLEFDASGAIAATATLNIFGEGPNGTSNASLRMDADNTVQFLNKEGFAYPAGTYGRVGSPGAPDNEVSWIEGDAVLTVTGAPADVVVNPPAITDPISGITTNLYVGGTVLYTLTFDEVVNSAVTVADFENATGGGAPFTIDSVTQTDVNEFEVVATVTGTGDFTLGAAASASFDDLFGNTLNGPFADDTTFTVLAGSPPNITMTADAGGSDSWNTGANWDSGFPPFGTYPATIATGIAAQVQNGSTFPYSGGLTMESGSSLRINNVSGSENALGTGTIGMEDATIQDETQYTTTYPGLDLTGTNEFRSQSNATHGRTRLFSGPITGTGSMVHLKDNRAIVRFTQANSFSGGLVFDAEDRYLVEFEAAGSAGAGDVTVNPRSNADDRGAILKLEASDVFADSATLTLDSQGNANSGWPSGTYNGILLEMGNNTDTIQQLVVATVAQPAGTYGRTGLGGVDFEVPWILGDGVLTVTGVGGGAPEIAVEQPALTEIASGGSQDFGTVTLGGNAPLTFTIRNSGSAALDLTGAPLVDVTGTDAADFTVTAVPVTPVASAGGTTTFTIQFAPATAGAKSAALSIANNDGDENPYVINLTGTGQTPYAAWSGGALFEDDANGDGVDNGLAFALGASDVNANALGLLPAVATEPGFLTLTFERLDGIAPVVLSVDYGGDLSLSNSDVIPLTSQTLGSGVEVVVVDGSPTDTVTVKIPDSFASGSGTLFGRLSAAEN</sequence>
<dbReference type="EMBL" id="AP024702">
    <property type="protein sequence ID" value="BCX46292.1"/>
    <property type="molecule type" value="Genomic_DNA"/>
</dbReference>
<gene>
    <name evidence="2" type="ORF">HAHE_02000</name>
</gene>
<evidence type="ECO:0000313" key="2">
    <source>
        <dbReference type="EMBL" id="BCX46292.1"/>
    </source>
</evidence>
<keyword evidence="1" id="KW-0732">Signal</keyword>
<keyword evidence="3" id="KW-1185">Reference proteome</keyword>
<feature type="chain" id="PRO_5045313513" evidence="1">
    <location>
        <begin position="24"/>
        <end position="1229"/>
    </location>
</feature>
<evidence type="ECO:0000313" key="3">
    <source>
        <dbReference type="Proteomes" id="UP001374893"/>
    </source>
</evidence>
<accession>A0ABM7RCE4</accession>
<dbReference type="Pfam" id="PF22825">
    <property type="entry name" value="HpiC1-like"/>
    <property type="match status" value="1"/>
</dbReference>
<name>A0ABM7RCE4_9BACT</name>
<proteinExistence type="predicted"/>
<organism evidence="2 3">
    <name type="scientific">Haloferula helveola</name>
    <dbReference type="NCBI Taxonomy" id="490095"/>
    <lineage>
        <taxon>Bacteria</taxon>
        <taxon>Pseudomonadati</taxon>
        <taxon>Verrucomicrobiota</taxon>
        <taxon>Verrucomicrobiia</taxon>
        <taxon>Verrucomicrobiales</taxon>
        <taxon>Verrucomicrobiaceae</taxon>
        <taxon>Haloferula</taxon>
    </lineage>
</organism>